<evidence type="ECO:0000256" key="6">
    <source>
        <dbReference type="ARBA" id="ARBA00022741"/>
    </source>
</evidence>
<evidence type="ECO:0000256" key="10">
    <source>
        <dbReference type="ARBA" id="ARBA00022989"/>
    </source>
</evidence>
<dbReference type="Proteomes" id="UP000184476">
    <property type="component" value="Unassembled WGS sequence"/>
</dbReference>
<dbReference type="GO" id="GO:0008270">
    <property type="term" value="F:zinc ion binding"/>
    <property type="evidence" value="ECO:0007669"/>
    <property type="project" value="UniProtKB-UniRule"/>
</dbReference>
<dbReference type="PANTHER" id="PTHR23076">
    <property type="entry name" value="METALLOPROTEASE M41 FTSH"/>
    <property type="match status" value="1"/>
</dbReference>
<dbReference type="InterPro" id="IPR003959">
    <property type="entry name" value="ATPase_AAA_core"/>
</dbReference>
<dbReference type="GO" id="GO:0004176">
    <property type="term" value="F:ATP-dependent peptidase activity"/>
    <property type="evidence" value="ECO:0007669"/>
    <property type="project" value="InterPro"/>
</dbReference>
<dbReference type="GO" id="GO:0016887">
    <property type="term" value="F:ATP hydrolysis activity"/>
    <property type="evidence" value="ECO:0007669"/>
    <property type="project" value="UniProtKB-UniRule"/>
</dbReference>
<feature type="binding site" evidence="14">
    <location>
        <begin position="203"/>
        <end position="210"/>
    </location>
    <ligand>
        <name>ATP</name>
        <dbReference type="ChEBI" id="CHEBI:30616"/>
    </ligand>
</feature>
<dbReference type="Gene3D" id="3.30.720.210">
    <property type="match status" value="1"/>
</dbReference>
<dbReference type="PROSITE" id="PS00674">
    <property type="entry name" value="AAA"/>
    <property type="match status" value="1"/>
</dbReference>
<feature type="transmembrane region" description="Helical" evidence="14">
    <location>
        <begin position="9"/>
        <end position="27"/>
    </location>
</feature>
<comment type="similarity">
    <text evidence="15">Belongs to the AAA ATPase family.</text>
</comment>
<dbReference type="GO" id="GO:0005886">
    <property type="term" value="C:plasma membrane"/>
    <property type="evidence" value="ECO:0007669"/>
    <property type="project" value="UniProtKB-SubCell"/>
</dbReference>
<evidence type="ECO:0000256" key="9">
    <source>
        <dbReference type="ARBA" id="ARBA00022840"/>
    </source>
</evidence>
<dbReference type="OrthoDB" id="9809379at2"/>
<dbReference type="InterPro" id="IPR037219">
    <property type="entry name" value="Peptidase_M41-like"/>
</dbReference>
<evidence type="ECO:0000256" key="11">
    <source>
        <dbReference type="ARBA" id="ARBA00023049"/>
    </source>
</evidence>
<dbReference type="Pfam" id="PF17862">
    <property type="entry name" value="AAA_lid_3"/>
    <property type="match status" value="1"/>
</dbReference>
<keyword evidence="14" id="KW-1003">Cell membrane</keyword>
<organism evidence="18 19">
    <name type="scientific">Seinonella peptonophila</name>
    <dbReference type="NCBI Taxonomy" id="112248"/>
    <lineage>
        <taxon>Bacteria</taxon>
        <taxon>Bacillati</taxon>
        <taxon>Bacillota</taxon>
        <taxon>Bacilli</taxon>
        <taxon>Bacillales</taxon>
        <taxon>Thermoactinomycetaceae</taxon>
        <taxon>Seinonella</taxon>
    </lineage>
</organism>
<comment type="function">
    <text evidence="14">Acts as a processive, ATP-dependent zinc metallopeptidase for both cytoplasmic and membrane proteins. Plays a role in the quality control of integral membrane proteins.</text>
</comment>
<evidence type="ECO:0000256" key="5">
    <source>
        <dbReference type="ARBA" id="ARBA00022723"/>
    </source>
</evidence>
<dbReference type="GO" id="GO:0006508">
    <property type="term" value="P:proteolysis"/>
    <property type="evidence" value="ECO:0007669"/>
    <property type="project" value="UniProtKB-KW"/>
</dbReference>
<keyword evidence="12 14" id="KW-0472">Membrane</keyword>
<dbReference type="RefSeq" id="WP_073155119.1">
    <property type="nucleotide sequence ID" value="NZ_FQVL01000007.1"/>
</dbReference>
<keyword evidence="8 14" id="KW-0862">Zinc</keyword>
<comment type="subunit">
    <text evidence="14">Homohexamer.</text>
</comment>
<evidence type="ECO:0000256" key="13">
    <source>
        <dbReference type="ARBA" id="ARBA00061570"/>
    </source>
</evidence>
<dbReference type="Gene3D" id="1.10.8.60">
    <property type="match status" value="1"/>
</dbReference>
<keyword evidence="5 14" id="KW-0479">Metal-binding</keyword>
<comment type="similarity">
    <text evidence="13 14">In the central section; belongs to the AAA ATPase family.</text>
</comment>
<evidence type="ECO:0000313" key="19">
    <source>
        <dbReference type="Proteomes" id="UP000184476"/>
    </source>
</evidence>
<dbReference type="Pfam" id="PF01434">
    <property type="entry name" value="Peptidase_M41"/>
    <property type="match status" value="1"/>
</dbReference>
<dbReference type="GO" id="GO:0004222">
    <property type="term" value="F:metalloendopeptidase activity"/>
    <property type="evidence" value="ECO:0007669"/>
    <property type="project" value="InterPro"/>
</dbReference>
<dbReference type="GO" id="GO:0005524">
    <property type="term" value="F:ATP binding"/>
    <property type="evidence" value="ECO:0007669"/>
    <property type="project" value="UniProtKB-UniRule"/>
</dbReference>
<comment type="cofactor">
    <cofactor evidence="14">
        <name>Zn(2+)</name>
        <dbReference type="ChEBI" id="CHEBI:29105"/>
    </cofactor>
    <text evidence="14">Binds 1 zinc ion per subunit.</text>
</comment>
<feature type="region of interest" description="Disordered" evidence="16">
    <location>
        <begin position="619"/>
        <end position="655"/>
    </location>
</feature>
<dbReference type="FunFam" id="3.40.50.300:FF:000001">
    <property type="entry name" value="ATP-dependent zinc metalloprotease FtsH"/>
    <property type="match status" value="1"/>
</dbReference>
<dbReference type="SUPFAM" id="SSF140990">
    <property type="entry name" value="FtsH protease domain-like"/>
    <property type="match status" value="1"/>
</dbReference>
<protein>
    <recommendedName>
        <fullName evidence="14">ATP-dependent zinc metalloprotease FtsH</fullName>
        <ecNumber evidence="14">3.4.24.-</ecNumber>
    </recommendedName>
</protein>
<dbReference type="Pfam" id="PF06480">
    <property type="entry name" value="FtsH_ext"/>
    <property type="match status" value="1"/>
</dbReference>
<evidence type="ECO:0000256" key="4">
    <source>
        <dbReference type="ARBA" id="ARBA00022692"/>
    </source>
</evidence>
<evidence type="ECO:0000256" key="14">
    <source>
        <dbReference type="HAMAP-Rule" id="MF_01458"/>
    </source>
</evidence>
<dbReference type="PANTHER" id="PTHR23076:SF113">
    <property type="entry name" value="ATP-DEPENDENT ZINC METALLOPROTEASE FTSH 1, CHLOROPLASTIC-RELATED"/>
    <property type="match status" value="1"/>
</dbReference>
<comment type="similarity">
    <text evidence="2 14">In the C-terminal section; belongs to the peptidase M41 family.</text>
</comment>
<evidence type="ECO:0000256" key="12">
    <source>
        <dbReference type="ARBA" id="ARBA00023136"/>
    </source>
</evidence>
<proteinExistence type="inferred from homology"/>
<dbReference type="FunFam" id="1.20.58.760:FF:000001">
    <property type="entry name" value="ATP-dependent zinc metalloprotease FtsH"/>
    <property type="match status" value="1"/>
</dbReference>
<dbReference type="NCBIfam" id="TIGR01241">
    <property type="entry name" value="FtsH_fam"/>
    <property type="match status" value="1"/>
</dbReference>
<dbReference type="HAMAP" id="MF_01458">
    <property type="entry name" value="FtsH"/>
    <property type="match status" value="1"/>
</dbReference>
<keyword evidence="7 14" id="KW-0378">Hydrolase</keyword>
<feature type="binding site" evidence="14">
    <location>
        <position position="501"/>
    </location>
    <ligand>
        <name>Zn(2+)</name>
        <dbReference type="ChEBI" id="CHEBI:29105"/>
        <note>catalytic</note>
    </ligand>
</feature>
<dbReference type="InterPro" id="IPR027417">
    <property type="entry name" value="P-loop_NTPase"/>
</dbReference>
<reference evidence="18 19" key="1">
    <citation type="submission" date="2016-11" db="EMBL/GenBank/DDBJ databases">
        <authorList>
            <person name="Jaros S."/>
            <person name="Januszkiewicz K."/>
            <person name="Wedrychowicz H."/>
        </authorList>
    </citation>
    <scope>NUCLEOTIDE SEQUENCE [LARGE SCALE GENOMIC DNA]</scope>
    <source>
        <strain evidence="18 19">DSM 44666</strain>
    </source>
</reference>
<dbReference type="InterPro" id="IPR003593">
    <property type="entry name" value="AAA+_ATPase"/>
</dbReference>
<keyword evidence="3 14" id="KW-0645">Protease</keyword>
<feature type="active site" evidence="14">
    <location>
        <position position="426"/>
    </location>
</feature>
<evidence type="ECO:0000313" key="18">
    <source>
        <dbReference type="EMBL" id="SHF08583.1"/>
    </source>
</evidence>
<dbReference type="EMBL" id="FQVL01000007">
    <property type="protein sequence ID" value="SHF08583.1"/>
    <property type="molecule type" value="Genomic_DNA"/>
</dbReference>
<dbReference type="InterPro" id="IPR003960">
    <property type="entry name" value="ATPase_AAA_CS"/>
</dbReference>
<keyword evidence="10 14" id="KW-1133">Transmembrane helix</keyword>
<dbReference type="AlphaFoldDB" id="A0A1M4YSA3"/>
<sequence length="655" mass="73071">MKHFFLRNGILYIILILVTLGVVNMVANSGTETSQLTYTQYRQQLQAGKIAEVTVRAEGNTYHIEGKYKGKPERSFVTQGPMYEGSTVVQDLDHAKTTKVTFEKQKSDSVWLTFFTSIIPFVIILLLFFFLLNQAQGGGSRVMNFGKSKAKLYNEDKKRVTFDDVAGADEEKAELVEVVDFLKDNRRFAAIGARIPKGVLLVGPPGTGKTLLARAVAGEAKVPFFSISGSDFVEMFVGVGASRVRDLFEQAKKNAPCIIFIDEIDAVGRQRGAGLGGGHDEREQTLNQLLVEMDGFDANAGIIIMAATNRPDILDPALLRPGRFDRQILVNRPDVKGREEVLRVHARNKPISKRVKLSVIAQRTTGFSGADLENLLNEAALLAARFNKKEIGMEEIDEAIDRVIAGPQKKSRVISEKERQIVAYHESGHVLAGYYCENADTVHKVTIVPRGQAGGYAMMLPKEDRYLATKSELLDRVTGLLGGRVAEDVVFGEVSTGASNDFEKATAIVRAMITEYGMSKRLATMQFGRSQGQVFLGRDLGHEQNYSEEVARLIDEEMQELIQECYDRAKRLLTEHRDKLELMAQTLLKRETLDENQIKQLLETGELKDDLEDEDVVVNIKGKEDRNDEVKETTDDTEPADSDRESTHEEKKNND</sequence>
<keyword evidence="18" id="KW-0131">Cell cycle</keyword>
<dbReference type="SUPFAM" id="SSF52540">
    <property type="entry name" value="P-loop containing nucleoside triphosphate hydrolases"/>
    <property type="match status" value="1"/>
</dbReference>
<accession>A0A1M4YSA3</accession>
<dbReference type="Gene3D" id="3.40.50.300">
    <property type="entry name" value="P-loop containing nucleotide triphosphate hydrolases"/>
    <property type="match status" value="1"/>
</dbReference>
<evidence type="ECO:0000259" key="17">
    <source>
        <dbReference type="SMART" id="SM00382"/>
    </source>
</evidence>
<dbReference type="CDD" id="cd19501">
    <property type="entry name" value="RecA-like_FtsH"/>
    <property type="match status" value="1"/>
</dbReference>
<dbReference type="EC" id="3.4.24.-" evidence="14"/>
<dbReference type="InterPro" id="IPR000642">
    <property type="entry name" value="Peptidase_M41"/>
</dbReference>
<evidence type="ECO:0000256" key="1">
    <source>
        <dbReference type="ARBA" id="ARBA00004370"/>
    </source>
</evidence>
<name>A0A1M4YSA3_9BACL</name>
<evidence type="ECO:0000256" key="16">
    <source>
        <dbReference type="SAM" id="MobiDB-lite"/>
    </source>
</evidence>
<dbReference type="InterPro" id="IPR041569">
    <property type="entry name" value="AAA_lid_3"/>
</dbReference>
<keyword evidence="19" id="KW-1185">Reference proteome</keyword>
<feature type="domain" description="AAA+ ATPase" evidence="17">
    <location>
        <begin position="195"/>
        <end position="334"/>
    </location>
</feature>
<dbReference type="FunFam" id="1.10.8.60:FF:000001">
    <property type="entry name" value="ATP-dependent zinc metalloprotease FtsH"/>
    <property type="match status" value="1"/>
</dbReference>
<keyword evidence="6 14" id="KW-0547">Nucleotide-binding</keyword>
<dbReference type="STRING" id="112248.SAMN05444392_107113"/>
<dbReference type="InterPro" id="IPR011546">
    <property type="entry name" value="Pept_M41_FtsH_extracell"/>
</dbReference>
<evidence type="ECO:0000256" key="2">
    <source>
        <dbReference type="ARBA" id="ARBA00010044"/>
    </source>
</evidence>
<feature type="transmembrane region" description="Helical" evidence="14">
    <location>
        <begin position="110"/>
        <end position="132"/>
    </location>
</feature>
<keyword evidence="9 14" id="KW-0067">ATP-binding</keyword>
<feature type="compositionally biased region" description="Basic and acidic residues" evidence="16">
    <location>
        <begin position="621"/>
        <end position="634"/>
    </location>
</feature>
<keyword evidence="11 14" id="KW-0482">Metalloprotease</keyword>
<dbReference type="Gene3D" id="1.20.58.760">
    <property type="entry name" value="Peptidase M41"/>
    <property type="match status" value="1"/>
</dbReference>
<evidence type="ECO:0000256" key="15">
    <source>
        <dbReference type="RuleBase" id="RU003651"/>
    </source>
</evidence>
<dbReference type="SMART" id="SM00382">
    <property type="entry name" value="AAA"/>
    <property type="match status" value="1"/>
</dbReference>
<gene>
    <name evidence="14" type="primary">ftsH</name>
    <name evidence="18" type="ORF">SAMN05444392_107113</name>
</gene>
<comment type="subcellular location">
    <subcellularLocation>
        <location evidence="14">Cell membrane</location>
        <topology evidence="14">Multi-pass membrane protein</topology>
        <orientation evidence="14">Cytoplasmic side</orientation>
    </subcellularLocation>
    <subcellularLocation>
        <location evidence="1">Membrane</location>
    </subcellularLocation>
</comment>
<keyword evidence="4 14" id="KW-0812">Transmembrane</keyword>
<feature type="binding site" evidence="14">
    <location>
        <position position="425"/>
    </location>
    <ligand>
        <name>Zn(2+)</name>
        <dbReference type="ChEBI" id="CHEBI:29105"/>
        <note>catalytic</note>
    </ligand>
</feature>
<dbReference type="GO" id="GO:0051301">
    <property type="term" value="P:cell division"/>
    <property type="evidence" value="ECO:0007669"/>
    <property type="project" value="UniProtKB-KW"/>
</dbReference>
<dbReference type="InterPro" id="IPR005936">
    <property type="entry name" value="FtsH"/>
</dbReference>
<feature type="binding site" evidence="14">
    <location>
        <position position="429"/>
    </location>
    <ligand>
        <name>Zn(2+)</name>
        <dbReference type="ChEBI" id="CHEBI:29105"/>
        <note>catalytic</note>
    </ligand>
</feature>
<dbReference type="GO" id="GO:0030163">
    <property type="term" value="P:protein catabolic process"/>
    <property type="evidence" value="ECO:0007669"/>
    <property type="project" value="UniProtKB-UniRule"/>
</dbReference>
<dbReference type="Pfam" id="PF00004">
    <property type="entry name" value="AAA"/>
    <property type="match status" value="1"/>
</dbReference>
<evidence type="ECO:0000256" key="8">
    <source>
        <dbReference type="ARBA" id="ARBA00022833"/>
    </source>
</evidence>
<feature type="compositionally biased region" description="Basic and acidic residues" evidence="16">
    <location>
        <begin position="641"/>
        <end position="655"/>
    </location>
</feature>
<keyword evidence="18" id="KW-0132">Cell division</keyword>
<evidence type="ECO:0000256" key="7">
    <source>
        <dbReference type="ARBA" id="ARBA00022801"/>
    </source>
</evidence>
<evidence type="ECO:0000256" key="3">
    <source>
        <dbReference type="ARBA" id="ARBA00022670"/>
    </source>
</evidence>